<gene>
    <name evidence="2" type="ORF">BaRGS_00026318</name>
</gene>
<dbReference type="InterPro" id="IPR027417">
    <property type="entry name" value="P-loop_NTPase"/>
</dbReference>
<dbReference type="SUPFAM" id="SSF52540">
    <property type="entry name" value="P-loop containing nucleoside triphosphate hydrolases"/>
    <property type="match status" value="1"/>
</dbReference>
<dbReference type="Pfam" id="PF00685">
    <property type="entry name" value="Sulfotransfer_1"/>
    <property type="match status" value="1"/>
</dbReference>
<dbReference type="PROSITE" id="PS51257">
    <property type="entry name" value="PROKAR_LIPOPROTEIN"/>
    <property type="match status" value="1"/>
</dbReference>
<accession>A0ABD0K617</accession>
<dbReference type="PANTHER" id="PTHR15723:SF0">
    <property type="entry name" value="CARBOHYDRATE SULFOTRANSFERASE 15"/>
    <property type="match status" value="1"/>
</dbReference>
<dbReference type="PANTHER" id="PTHR15723">
    <property type="entry name" value="CARBOHYDRATE SULFOTRANSFERASE 15"/>
    <property type="match status" value="1"/>
</dbReference>
<sequence>MKILSGRFAVKDVAVCALVATACLLVSFEYCNHHVTTLVNRFASDVRQSVAVNPGAEEPEEFSAHETGYQEAKVRVDDLAETLPAHKEINRDNPKDPVYNVPWMDEAYWRSSTAPLSNMFVGSKPLFPPCTDQISPGIPDWGPHPYMGPFAYVNRSKNPCWFDETHQLLCVPYFYLAGVSKSGTSDLFSRIIQHPEVIGSGKEHHWFDRRRYYKNQTFWEYARSFRKPTSVVKETLEKHDRSNYISGDATPSYFYDSYEWKQFSGNENCTEPRVILANQIRHLYPEAKVILIVRHPVNRLYSRYLFDYGRKPKERSEMGPQQFHNRVVDGLNKYTNCIRKWSLRHCVYNKTLWETVHLLRIAESMYSVLLEDWLRVFPRHQILFIRFEDYAKNITAELAKVFAFLELEVSGEQLHLFSQSGPRNRGKYHDRGRLLPETRAILERFYEPFIRRFASLVGDEKFLWKDI</sequence>
<dbReference type="InterPro" id="IPR052654">
    <property type="entry name" value="CS_Sulfotransferase"/>
</dbReference>
<evidence type="ECO:0000259" key="1">
    <source>
        <dbReference type="Pfam" id="PF00685"/>
    </source>
</evidence>
<dbReference type="Proteomes" id="UP001519460">
    <property type="component" value="Unassembled WGS sequence"/>
</dbReference>
<protein>
    <recommendedName>
        <fullName evidence="1">Sulfotransferase domain-containing protein</fullName>
    </recommendedName>
</protein>
<evidence type="ECO:0000313" key="3">
    <source>
        <dbReference type="Proteomes" id="UP001519460"/>
    </source>
</evidence>
<keyword evidence="3" id="KW-1185">Reference proteome</keyword>
<dbReference type="AlphaFoldDB" id="A0ABD0K617"/>
<dbReference type="InterPro" id="IPR000863">
    <property type="entry name" value="Sulfotransferase_dom"/>
</dbReference>
<organism evidence="2 3">
    <name type="scientific">Batillaria attramentaria</name>
    <dbReference type="NCBI Taxonomy" id="370345"/>
    <lineage>
        <taxon>Eukaryota</taxon>
        <taxon>Metazoa</taxon>
        <taxon>Spiralia</taxon>
        <taxon>Lophotrochozoa</taxon>
        <taxon>Mollusca</taxon>
        <taxon>Gastropoda</taxon>
        <taxon>Caenogastropoda</taxon>
        <taxon>Sorbeoconcha</taxon>
        <taxon>Cerithioidea</taxon>
        <taxon>Batillariidae</taxon>
        <taxon>Batillaria</taxon>
    </lineage>
</organism>
<evidence type="ECO:0000313" key="2">
    <source>
        <dbReference type="EMBL" id="KAK7482396.1"/>
    </source>
</evidence>
<reference evidence="2 3" key="1">
    <citation type="journal article" date="2023" name="Sci. Data">
        <title>Genome assembly of the Korean intertidal mud-creeper Batillaria attramentaria.</title>
        <authorList>
            <person name="Patra A.K."/>
            <person name="Ho P.T."/>
            <person name="Jun S."/>
            <person name="Lee S.J."/>
            <person name="Kim Y."/>
            <person name="Won Y.J."/>
        </authorList>
    </citation>
    <scope>NUCLEOTIDE SEQUENCE [LARGE SCALE GENOMIC DNA]</scope>
    <source>
        <strain evidence="2">Wonlab-2016</strain>
    </source>
</reference>
<feature type="domain" description="Sulfotransferase" evidence="1">
    <location>
        <begin position="176"/>
        <end position="415"/>
    </location>
</feature>
<comment type="caution">
    <text evidence="2">The sequence shown here is derived from an EMBL/GenBank/DDBJ whole genome shotgun (WGS) entry which is preliminary data.</text>
</comment>
<proteinExistence type="predicted"/>
<dbReference type="EMBL" id="JACVVK020000245">
    <property type="protein sequence ID" value="KAK7482396.1"/>
    <property type="molecule type" value="Genomic_DNA"/>
</dbReference>
<name>A0ABD0K617_9CAEN</name>
<dbReference type="Gene3D" id="3.40.50.300">
    <property type="entry name" value="P-loop containing nucleotide triphosphate hydrolases"/>
    <property type="match status" value="1"/>
</dbReference>